<gene>
    <name evidence="1" type="ORF">DFP98_103338</name>
</gene>
<name>A0A3D9KLQ2_9BACL</name>
<evidence type="ECO:0000313" key="2">
    <source>
        <dbReference type="Proteomes" id="UP000256977"/>
    </source>
</evidence>
<sequence length="202" mass="22650">MASGRLDLFIAKLPLHTVVLTLNCSEKASDLLSIPRNTKLTLKRGGIKQQIQLQFLEGRECFADFMEMNYALARRFRLTALRRYTLDYNPNDQSLTINPAPLSETVALIASGPIAAGSLSVGYELLSRLGIPERQGSIIKVRSGKHLVKLHLHVPANLSDDRLRLSSQWLQRWKLAPNQNHMLQFDQRTFTLSIASASSIGR</sequence>
<dbReference type="EMBL" id="QRDZ01000003">
    <property type="protein sequence ID" value="RED86483.1"/>
    <property type="molecule type" value="Genomic_DNA"/>
</dbReference>
<proteinExistence type="predicted"/>
<keyword evidence="2" id="KW-1185">Reference proteome</keyword>
<dbReference type="OrthoDB" id="2678265at2"/>
<dbReference type="AlphaFoldDB" id="A0A3D9KLQ2"/>
<accession>A0A3D9KLQ2</accession>
<protein>
    <submittedName>
        <fullName evidence="1">Uncharacterized protein</fullName>
    </submittedName>
</protein>
<dbReference type="Proteomes" id="UP000256977">
    <property type="component" value="Unassembled WGS sequence"/>
</dbReference>
<evidence type="ECO:0000313" key="1">
    <source>
        <dbReference type="EMBL" id="RED86483.1"/>
    </source>
</evidence>
<reference evidence="1 2" key="1">
    <citation type="submission" date="2018-07" db="EMBL/GenBank/DDBJ databases">
        <title>Genomic Encyclopedia of Type Strains, Phase III (KMG-III): the genomes of soil and plant-associated and newly described type strains.</title>
        <authorList>
            <person name="Whitman W."/>
        </authorList>
    </citation>
    <scope>NUCLEOTIDE SEQUENCE [LARGE SCALE GENOMIC DNA]</scope>
    <source>
        <strain evidence="1 2">CECT 7287</strain>
    </source>
</reference>
<organism evidence="1 2">
    <name type="scientific">Cohnella phaseoli</name>
    <dbReference type="NCBI Taxonomy" id="456490"/>
    <lineage>
        <taxon>Bacteria</taxon>
        <taxon>Bacillati</taxon>
        <taxon>Bacillota</taxon>
        <taxon>Bacilli</taxon>
        <taxon>Bacillales</taxon>
        <taxon>Paenibacillaceae</taxon>
        <taxon>Cohnella</taxon>
    </lineage>
</organism>
<comment type="caution">
    <text evidence="1">The sequence shown here is derived from an EMBL/GenBank/DDBJ whole genome shotgun (WGS) entry which is preliminary data.</text>
</comment>
<dbReference type="RefSeq" id="WP_116059595.1">
    <property type="nucleotide sequence ID" value="NZ_QRDZ01000003.1"/>
</dbReference>